<sequence length="154" mass="17471">MGEPRTDMHVTTPQSGADEGAVVNTATPTTIPTDEETCNQKDTNRTSNPEHQLRSMRTRARAANCQTPPLNEKHAKRQHFPSSRLLRPGDYRNASCVRADANKAAVVRGIRLVQQRLREIQYTWMARKAEEIQEYKDCNERANFFKASKALYGP</sequence>
<gene>
    <name evidence="2" type="ORF">SSLN_LOCUS18278</name>
</gene>
<dbReference type="EMBL" id="UYSU01044059">
    <property type="protein sequence ID" value="VDM04664.1"/>
    <property type="molecule type" value="Genomic_DNA"/>
</dbReference>
<reference evidence="4" key="1">
    <citation type="submission" date="2016-06" db="UniProtKB">
        <authorList>
            <consortium name="WormBaseParasite"/>
        </authorList>
    </citation>
    <scope>IDENTIFICATION</scope>
</reference>
<dbReference type="WBParaSite" id="SSLN_0001896101-mRNA-1">
    <property type="protein sequence ID" value="SSLN_0001896101-mRNA-1"/>
    <property type="gene ID" value="SSLN_0001896101"/>
</dbReference>
<evidence type="ECO:0000313" key="3">
    <source>
        <dbReference type="Proteomes" id="UP000275846"/>
    </source>
</evidence>
<dbReference type="Proteomes" id="UP000275846">
    <property type="component" value="Unassembled WGS sequence"/>
</dbReference>
<feature type="region of interest" description="Disordered" evidence="1">
    <location>
        <begin position="1"/>
        <end position="56"/>
    </location>
</feature>
<evidence type="ECO:0000313" key="2">
    <source>
        <dbReference type="EMBL" id="VDM04664.1"/>
    </source>
</evidence>
<evidence type="ECO:0000256" key="1">
    <source>
        <dbReference type="SAM" id="MobiDB-lite"/>
    </source>
</evidence>
<organism evidence="4">
    <name type="scientific">Schistocephalus solidus</name>
    <name type="common">Tapeworm</name>
    <dbReference type="NCBI Taxonomy" id="70667"/>
    <lineage>
        <taxon>Eukaryota</taxon>
        <taxon>Metazoa</taxon>
        <taxon>Spiralia</taxon>
        <taxon>Lophotrochozoa</taxon>
        <taxon>Platyhelminthes</taxon>
        <taxon>Cestoda</taxon>
        <taxon>Eucestoda</taxon>
        <taxon>Diphyllobothriidea</taxon>
        <taxon>Diphyllobothriidae</taxon>
        <taxon>Schistocephalus</taxon>
    </lineage>
</organism>
<protein>
    <submittedName>
        <fullName evidence="2 4">Uncharacterized protein</fullName>
    </submittedName>
</protein>
<evidence type="ECO:0000313" key="4">
    <source>
        <dbReference type="WBParaSite" id="SSLN_0001896101-mRNA-1"/>
    </source>
</evidence>
<proteinExistence type="predicted"/>
<dbReference type="AlphaFoldDB" id="A0A183TP80"/>
<reference evidence="2 3" key="2">
    <citation type="submission" date="2018-11" db="EMBL/GenBank/DDBJ databases">
        <authorList>
            <consortium name="Pathogen Informatics"/>
        </authorList>
    </citation>
    <scope>NUCLEOTIDE SEQUENCE [LARGE SCALE GENOMIC DNA]</scope>
    <source>
        <strain evidence="2 3">NST_G2</strain>
    </source>
</reference>
<accession>A0A183TP80</accession>
<keyword evidence="3" id="KW-1185">Reference proteome</keyword>
<name>A0A183TP80_SCHSO</name>